<proteinExistence type="inferred from homology"/>
<name>A0A443QLZ2_9ACAR</name>
<dbReference type="GO" id="GO:0004531">
    <property type="term" value="F:deoxyribonuclease II activity"/>
    <property type="evidence" value="ECO:0007669"/>
    <property type="project" value="InterPro"/>
</dbReference>
<dbReference type="AlphaFoldDB" id="A0A443QLZ2"/>
<keyword evidence="4" id="KW-1185">Reference proteome</keyword>
<dbReference type="PANTHER" id="PTHR10858:SF23">
    <property type="entry name" value="DEOXYRIBONUCLEASE II"/>
    <property type="match status" value="1"/>
</dbReference>
<protein>
    <submittedName>
        <fullName evidence="3">Deoxyribonuclease-2-like protein</fullName>
    </submittedName>
</protein>
<evidence type="ECO:0000256" key="2">
    <source>
        <dbReference type="ARBA" id="ARBA00022801"/>
    </source>
</evidence>
<keyword evidence="2" id="KW-0378">Hydrolase</keyword>
<evidence type="ECO:0000256" key="1">
    <source>
        <dbReference type="ARBA" id="ARBA00007527"/>
    </source>
</evidence>
<organism evidence="3 4">
    <name type="scientific">Dinothrombium tinctorium</name>
    <dbReference type="NCBI Taxonomy" id="1965070"/>
    <lineage>
        <taxon>Eukaryota</taxon>
        <taxon>Metazoa</taxon>
        <taxon>Ecdysozoa</taxon>
        <taxon>Arthropoda</taxon>
        <taxon>Chelicerata</taxon>
        <taxon>Arachnida</taxon>
        <taxon>Acari</taxon>
        <taxon>Acariformes</taxon>
        <taxon>Trombidiformes</taxon>
        <taxon>Prostigmata</taxon>
        <taxon>Anystina</taxon>
        <taxon>Parasitengona</taxon>
        <taxon>Trombidioidea</taxon>
        <taxon>Trombidiidae</taxon>
        <taxon>Dinothrombium</taxon>
    </lineage>
</organism>
<evidence type="ECO:0000313" key="3">
    <source>
        <dbReference type="EMBL" id="RWS04056.1"/>
    </source>
</evidence>
<dbReference type="GO" id="GO:0006309">
    <property type="term" value="P:apoptotic DNA fragmentation"/>
    <property type="evidence" value="ECO:0007669"/>
    <property type="project" value="TreeGrafter"/>
</dbReference>
<dbReference type="EMBL" id="NCKU01005900">
    <property type="protein sequence ID" value="RWS04056.1"/>
    <property type="molecule type" value="Genomic_DNA"/>
</dbReference>
<dbReference type="STRING" id="1965070.A0A443QLZ2"/>
<comment type="caution">
    <text evidence="3">The sequence shown here is derived from an EMBL/GenBank/DDBJ whole genome shotgun (WGS) entry which is preliminary data.</text>
</comment>
<dbReference type="CDD" id="cd09121">
    <property type="entry name" value="PLDc_DNaseII_2"/>
    <property type="match status" value="1"/>
</dbReference>
<gene>
    <name evidence="3" type="ORF">B4U79_05008</name>
</gene>
<sequence length="293" mass="33629">MLCTVINLRMGKVSLTHFPCTINLTNFANFKYKNKVLTFSVSPNYAHGKGLVVLNDKNGIWISHSVPRFPPSFEESYSYPDSGRNFGQTVICVTFSNKEAAIDIVEHLLTIRPYIYSEYYAEPMMKIVKNFQSLKNRRWSSKKFLRKEIKSLANTEFILFSKSNKENYDLYDYYISPYIKSNLLAETWRRGAGRPLPSDCKPPFEVHNVQVVNLPFTSGKIKQSGEWKYLEDHSKWAISETKIKSFVCISDLNRMQSQFKRGGGAVCFRNAESWLLFKDSIAGIEGCPRNGSS</sequence>
<dbReference type="PANTHER" id="PTHR10858">
    <property type="entry name" value="DEOXYRIBONUCLEASE II"/>
    <property type="match status" value="1"/>
</dbReference>
<comment type="similarity">
    <text evidence="1">Belongs to the DNase II family.</text>
</comment>
<accession>A0A443QLZ2</accession>
<dbReference type="InterPro" id="IPR004947">
    <property type="entry name" value="DNase_II"/>
</dbReference>
<dbReference type="Proteomes" id="UP000285301">
    <property type="component" value="Unassembled WGS sequence"/>
</dbReference>
<dbReference type="OrthoDB" id="10261598at2759"/>
<evidence type="ECO:0000313" key="4">
    <source>
        <dbReference type="Proteomes" id="UP000285301"/>
    </source>
</evidence>
<reference evidence="3 4" key="1">
    <citation type="journal article" date="2018" name="Gigascience">
        <title>Genomes of trombidid mites reveal novel predicted allergens and laterally-transferred genes associated with secondary metabolism.</title>
        <authorList>
            <person name="Dong X."/>
            <person name="Chaisiri K."/>
            <person name="Xia D."/>
            <person name="Armstrong S.D."/>
            <person name="Fang Y."/>
            <person name="Donnelly M.J."/>
            <person name="Kadowaki T."/>
            <person name="McGarry J.W."/>
            <person name="Darby A.C."/>
            <person name="Makepeace B.L."/>
        </authorList>
    </citation>
    <scope>NUCLEOTIDE SEQUENCE [LARGE SCALE GENOMIC DNA]</scope>
    <source>
        <strain evidence="3">UoL-WK</strain>
    </source>
</reference>
<dbReference type="Pfam" id="PF03265">
    <property type="entry name" value="DNase_II"/>
    <property type="match status" value="1"/>
</dbReference>